<dbReference type="Gene3D" id="3.90.1750.10">
    <property type="entry name" value="Hect, E3 ligase catalytic domains"/>
    <property type="match status" value="1"/>
</dbReference>
<dbReference type="STRING" id="1071378.G0WHZ1"/>
<proteinExistence type="inferred from homology"/>
<dbReference type="InterPro" id="IPR016024">
    <property type="entry name" value="ARM-type_fold"/>
</dbReference>
<dbReference type="KEGG" id="ndi:NDAI_0K02110"/>
<dbReference type="PROSITE" id="PS50237">
    <property type="entry name" value="HECT"/>
    <property type="match status" value="1"/>
</dbReference>
<dbReference type="Gene3D" id="3.30.2160.10">
    <property type="entry name" value="Hect, E3 ligase catalytic domain"/>
    <property type="match status" value="1"/>
</dbReference>
<evidence type="ECO:0000313" key="10">
    <source>
        <dbReference type="Proteomes" id="UP000000689"/>
    </source>
</evidence>
<evidence type="ECO:0000256" key="4">
    <source>
        <dbReference type="ARBA" id="ARBA00022679"/>
    </source>
</evidence>
<organism evidence="9 10">
    <name type="scientific">Naumovozyma dairenensis (strain ATCC 10597 / BCRC 20456 / CBS 421 / NBRC 0211 / NRRL Y-12639)</name>
    <name type="common">Saccharomyces dairenensis</name>
    <dbReference type="NCBI Taxonomy" id="1071378"/>
    <lineage>
        <taxon>Eukaryota</taxon>
        <taxon>Fungi</taxon>
        <taxon>Dikarya</taxon>
        <taxon>Ascomycota</taxon>
        <taxon>Saccharomycotina</taxon>
        <taxon>Saccharomycetes</taxon>
        <taxon>Saccharomycetales</taxon>
        <taxon>Saccharomycetaceae</taxon>
        <taxon>Naumovozyma</taxon>
    </lineage>
</organism>
<dbReference type="InterPro" id="IPR045322">
    <property type="entry name" value="HECTD1/TRIP12-like"/>
</dbReference>
<dbReference type="PANTHER" id="PTHR45670:SF1">
    <property type="entry name" value="E3 UBIQUITIN-PROTEIN LIGASE HECTD1"/>
    <property type="match status" value="1"/>
</dbReference>
<dbReference type="EC" id="2.3.2.26" evidence="3"/>
<dbReference type="Gene3D" id="3.30.2410.10">
    <property type="entry name" value="Hect, E3 ligase catalytic domain"/>
    <property type="match status" value="1"/>
</dbReference>
<feature type="region of interest" description="Disordered" evidence="7">
    <location>
        <begin position="593"/>
        <end position="646"/>
    </location>
</feature>
<dbReference type="OMA" id="FFTIHAQ"/>
<feature type="active site" description="Glycyl thioester intermediate" evidence="6">
    <location>
        <position position="1444"/>
    </location>
</feature>
<dbReference type="SUPFAM" id="SSF48371">
    <property type="entry name" value="ARM repeat"/>
    <property type="match status" value="1"/>
</dbReference>
<evidence type="ECO:0000256" key="5">
    <source>
        <dbReference type="ARBA" id="ARBA00022786"/>
    </source>
</evidence>
<dbReference type="InterPro" id="IPR035983">
    <property type="entry name" value="Hect_E3_ubiquitin_ligase"/>
</dbReference>
<dbReference type="GO" id="GO:0010994">
    <property type="term" value="P:free ubiquitin chain polymerization"/>
    <property type="evidence" value="ECO:0007669"/>
    <property type="project" value="EnsemblFungi"/>
</dbReference>
<dbReference type="Pfam" id="PF25579">
    <property type="entry name" value="TPR_TRIP12_N"/>
    <property type="match status" value="1"/>
</dbReference>
<keyword evidence="4" id="KW-0808">Transferase</keyword>
<dbReference type="eggNOG" id="KOG0170">
    <property type="taxonomic scope" value="Eukaryota"/>
</dbReference>
<dbReference type="EMBL" id="HE580277">
    <property type="protein sequence ID" value="CCD27402.1"/>
    <property type="molecule type" value="Genomic_DNA"/>
</dbReference>
<dbReference type="GO" id="GO:1904855">
    <property type="term" value="F:proteasome regulatory particle binding"/>
    <property type="evidence" value="ECO:0007669"/>
    <property type="project" value="EnsemblFungi"/>
</dbReference>
<dbReference type="PANTHER" id="PTHR45670">
    <property type="entry name" value="E3 UBIQUITIN-PROTEIN LIGASE TRIP12"/>
    <property type="match status" value="1"/>
</dbReference>
<feature type="compositionally biased region" description="Acidic residues" evidence="7">
    <location>
        <begin position="50"/>
        <end position="72"/>
    </location>
</feature>
<gene>
    <name evidence="9" type="primary">NDAI0K02110</name>
    <name evidence="9" type="ordered locus">NDAI_0K02110</name>
</gene>
<evidence type="ECO:0000256" key="2">
    <source>
        <dbReference type="ARBA" id="ARBA00006331"/>
    </source>
</evidence>
<dbReference type="GO" id="GO:0043161">
    <property type="term" value="P:proteasome-mediated ubiquitin-dependent protein catabolic process"/>
    <property type="evidence" value="ECO:0007669"/>
    <property type="project" value="TreeGrafter"/>
</dbReference>
<name>G0WHZ1_NAUDC</name>
<evidence type="ECO:0000256" key="1">
    <source>
        <dbReference type="ARBA" id="ARBA00000885"/>
    </source>
</evidence>
<comment type="similarity">
    <text evidence="2">Belongs to the UPL family. K-HECT subfamily.</text>
</comment>
<accession>G0WHZ1</accession>
<dbReference type="GO" id="GO:0035519">
    <property type="term" value="P:protein K29-linked ubiquitination"/>
    <property type="evidence" value="ECO:0007669"/>
    <property type="project" value="EnsemblFungi"/>
</dbReference>
<feature type="compositionally biased region" description="Basic and acidic residues" evidence="7">
    <location>
        <begin position="595"/>
        <end position="625"/>
    </location>
</feature>
<feature type="region of interest" description="Disordered" evidence="7">
    <location>
        <begin position="1"/>
        <end position="77"/>
    </location>
</feature>
<comment type="catalytic activity">
    <reaction evidence="1">
        <text>S-ubiquitinyl-[E2 ubiquitin-conjugating enzyme]-L-cysteine + [acceptor protein]-L-lysine = [E2 ubiquitin-conjugating enzyme]-L-cysteine + N(6)-ubiquitinyl-[acceptor protein]-L-lysine.</text>
        <dbReference type="EC" id="2.3.2.26"/>
    </reaction>
</comment>
<evidence type="ECO:0000259" key="8">
    <source>
        <dbReference type="PROSITE" id="PS50237"/>
    </source>
</evidence>
<dbReference type="OrthoDB" id="423283at2759"/>
<feature type="compositionally biased region" description="Acidic residues" evidence="7">
    <location>
        <begin position="626"/>
        <end position="641"/>
    </location>
</feature>
<feature type="compositionally biased region" description="Acidic residues" evidence="7">
    <location>
        <begin position="1"/>
        <end position="13"/>
    </location>
</feature>
<dbReference type="Pfam" id="PF00632">
    <property type="entry name" value="HECT"/>
    <property type="match status" value="1"/>
</dbReference>
<dbReference type="HOGENOM" id="CLU_000366_1_1_1"/>
<dbReference type="eggNOG" id="KOG0168">
    <property type="taxonomic scope" value="Eukaryota"/>
</dbReference>
<dbReference type="GO" id="GO:0016607">
    <property type="term" value="C:nuclear speck"/>
    <property type="evidence" value="ECO:0007669"/>
    <property type="project" value="TreeGrafter"/>
</dbReference>
<evidence type="ECO:0000256" key="6">
    <source>
        <dbReference type="PROSITE-ProRule" id="PRU00104"/>
    </source>
</evidence>
<feature type="compositionally biased region" description="Acidic residues" evidence="7">
    <location>
        <begin position="32"/>
        <end position="41"/>
    </location>
</feature>
<dbReference type="InterPro" id="IPR057948">
    <property type="entry name" value="TPR_TRIP12_N"/>
</dbReference>
<feature type="domain" description="HECT" evidence="8">
    <location>
        <begin position="1136"/>
        <end position="1477"/>
    </location>
</feature>
<dbReference type="InterPro" id="IPR000569">
    <property type="entry name" value="HECT_dom"/>
</dbReference>
<dbReference type="RefSeq" id="XP_003672645.1">
    <property type="nucleotide sequence ID" value="XM_003672597.1"/>
</dbReference>
<sequence length="1477" mass="167035">MDDHDMSEEDESFYSDAHSYREEHDILHEHDEGDNDEEEDYGMTSTDNGDGIDDDEDESDGENESHDGDDEHNDDHVSGRYANLQSALDRISQLRADAQGNPDTPNNSQFGMFPELLSMLREGGISNLNGGGADEEKSRLDKLIENVTNANDDPYFAMESLREISENLLMTNQFVLDRTLSVKKLLRSIIGVLDSPILQGELELQMQACRCLYNLFEINPDTVSMAVHQDIIPILQNKLLEINFIDLAEQVLETLEFISRVHGRDILLSGKLSHYIQYFDFFTIHAQRKAIAIVSNACCRVKLNDFPTVQDVFLSLNNIFVNTADEDIITKILNIVYAAAGQFTKDSMLDDLFTENILNHLIQMISGTDTTLQNKLKCIDILSQSALVSGKLARALIEVQDLCPMFENCFNEYKKTPNTPLHEILMFVPKSLLKSVARLLVSLFPAEKDQVLSECDHKKIIPLDNEEKLNLLLKNTTPLLVEIYINTVDFDVRRYVLIALARVVSCMNKSTAADVCKYLVRLIGSVLAQVEPSLRNDESNSIEINSSLIGVVSILQIVVTDFSDIYLSQVKREGVVELVNKIANHFRKINNCTDENSRTSVNDHDIESAGEIPPKENLDGRGHSESEEDGDGEEEEEEDDEYDHHGFGLGFSDGDIPDSVKPKKLKFNICKKLALNNLEAKTCQITEDLLSIFGTAQKVQLNELKDIEKLVTELHSLDIHFNCTKDEDWLQFWTTLQNHIFCGSFELSGFELVSTGLASALSEFLSRYEDWLSVSHRAFNKVFGENNFKKFVGILHAALNRVESFNILECGLQGEESGVASLSKQIRITLQYEGPVINGLDSSFTSPTVSIHSISSFATLNEFLRHRFARAQFLNTIIPNVANSEEATSSTNDFEGLKNLSFEFSYNNADIAMTDTIFGAIAKGLKKENKDIADMWKQAPSIIYRKNETASSVSRSEEEEEGREQERCLAIIYSDRTMVDSKSTELKSSHHVLTLLKFAKQDNSEHDIFINSKISAKLSRQLDEPLIVASGILPDWTLQLTREYSFLFPISTRLLFLRCTSFGYARLIEFWKHRNDGSKNINNDEQLQLLGRTVRHKLRISRNTIFLTGLKILSKYGSSPSILEIEYQDEIGTGLGPTLEFYATLSKEFAKKPLKMWRTDDYASKVEEQGDDTDYISELLFPAPIDLKADNAKLLELFEFLGTFIGRSMLDSRILDFRFNKLFFEFTHKRYRKMDLVDTCNDFESLCTKLSLVDAQLSRSLHYLYENKGDDDKISSLTLTFVLPGTDIELIENGANILVNSINVEDFIAKVLSYVLDTGIVQQLDAFIKGFSKVFPYVGLLSLMPDELVELFGRVEEDWSPKTLYSCISADHGYTIDSPTIHELIAIMADFDGQERRLFTQFLTGSPKLPIGGFRGLKPKFTVVLKHAEYDLTPDQYLPSVMTCANYLKLPKYSDQQIMRSRLKQAMEEGSGAFLLS</sequence>
<dbReference type="SMART" id="SM00119">
    <property type="entry name" value="HECTc"/>
    <property type="match status" value="1"/>
</dbReference>
<dbReference type="GeneID" id="11497847"/>
<dbReference type="SUPFAM" id="SSF56204">
    <property type="entry name" value="Hect, E3 ligase catalytic domain"/>
    <property type="match status" value="1"/>
</dbReference>
<dbReference type="Proteomes" id="UP000000689">
    <property type="component" value="Chromosome 11"/>
</dbReference>
<evidence type="ECO:0000256" key="3">
    <source>
        <dbReference type="ARBA" id="ARBA00012485"/>
    </source>
</evidence>
<evidence type="ECO:0000313" key="9">
    <source>
        <dbReference type="EMBL" id="CCD27402.1"/>
    </source>
</evidence>
<keyword evidence="10" id="KW-1185">Reference proteome</keyword>
<feature type="compositionally biased region" description="Basic and acidic residues" evidence="7">
    <location>
        <begin position="18"/>
        <end position="31"/>
    </location>
</feature>
<dbReference type="GO" id="GO:0061630">
    <property type="term" value="F:ubiquitin protein ligase activity"/>
    <property type="evidence" value="ECO:0007669"/>
    <property type="project" value="UniProtKB-EC"/>
</dbReference>
<dbReference type="InterPro" id="IPR011989">
    <property type="entry name" value="ARM-like"/>
</dbReference>
<dbReference type="Gene3D" id="1.25.10.10">
    <property type="entry name" value="Leucine-rich Repeat Variant"/>
    <property type="match status" value="1"/>
</dbReference>
<protein>
    <recommendedName>
        <fullName evidence="3">HECT-type E3 ubiquitin transferase</fullName>
        <ecNumber evidence="3">2.3.2.26</ecNumber>
    </recommendedName>
</protein>
<reference evidence="9 10" key="1">
    <citation type="journal article" date="2011" name="Proc. Natl. Acad. Sci. U.S.A.">
        <title>Evolutionary erosion of yeast sex chromosomes by mating-type switching accidents.</title>
        <authorList>
            <person name="Gordon J.L."/>
            <person name="Armisen D."/>
            <person name="Proux-Wera E."/>
            <person name="Oheigeartaigh S.S."/>
            <person name="Byrne K.P."/>
            <person name="Wolfe K.H."/>
        </authorList>
    </citation>
    <scope>NUCLEOTIDE SEQUENCE [LARGE SCALE GENOMIC DNA]</scope>
    <source>
        <strain evidence="10">ATCC 10597 / BCRC 20456 / CBS 421 / NBRC 0211 / NRRL Y-12639</strain>
    </source>
</reference>
<evidence type="ECO:0000256" key="7">
    <source>
        <dbReference type="SAM" id="MobiDB-lite"/>
    </source>
</evidence>
<keyword evidence="5 6" id="KW-0833">Ubl conjugation pathway</keyword>